<protein>
    <submittedName>
        <fullName evidence="1">DUF1853 family protein</fullName>
    </submittedName>
</protein>
<keyword evidence="2" id="KW-1185">Reference proteome</keyword>
<dbReference type="RefSeq" id="WP_345192992.1">
    <property type="nucleotide sequence ID" value="NZ_BAABFL010000016.1"/>
</dbReference>
<accession>A0ABP8UYN6</accession>
<gene>
    <name evidence="1" type="ORF">GCM10023116_02220</name>
</gene>
<sequence length="311" mass="35433">MSVNFSTETLQASTQWLLECPVLLDHQQHPALLASALPPSVRPAMGDLKSNLDALLGDLQEKRHHLLGVYYETLWQAIFRHLPDTRVISSNRQVQSGKRTVGEFDLIYYCGTRKTYVHREMAVKFYLGLPGTDSLAGWFGPGLEDRFDHKVERLLHHQSVLSQTIEGRHSLEALGITAIISETLLQGCLFYPFENSITAPDLLSDNHLRGDWLTTSALDHYANSKQINAVSHLNKHQWITPPLNGHTSQVNTTHVHTVDWLRMNAASLFEQYRGPVMLAGLTVKDDEYREISRFFLVPDDWEDQAHLRFNQ</sequence>
<evidence type="ECO:0000313" key="2">
    <source>
        <dbReference type="Proteomes" id="UP001500604"/>
    </source>
</evidence>
<reference evidence="2" key="1">
    <citation type="journal article" date="2019" name="Int. J. Syst. Evol. Microbiol.">
        <title>The Global Catalogue of Microorganisms (GCM) 10K type strain sequencing project: providing services to taxonomists for standard genome sequencing and annotation.</title>
        <authorList>
            <consortium name="The Broad Institute Genomics Platform"/>
            <consortium name="The Broad Institute Genome Sequencing Center for Infectious Disease"/>
            <person name="Wu L."/>
            <person name="Ma J."/>
        </authorList>
    </citation>
    <scope>NUCLEOTIDE SEQUENCE [LARGE SCALE GENOMIC DNA]</scope>
    <source>
        <strain evidence="2">JCM 17805</strain>
    </source>
</reference>
<proteinExistence type="predicted"/>
<evidence type="ECO:0000313" key="1">
    <source>
        <dbReference type="EMBL" id="GAA4647960.1"/>
    </source>
</evidence>
<dbReference type="EMBL" id="BAABFL010000016">
    <property type="protein sequence ID" value="GAA4647960.1"/>
    <property type="molecule type" value="Genomic_DNA"/>
</dbReference>
<dbReference type="InterPro" id="IPR015003">
    <property type="entry name" value="DUF1853"/>
</dbReference>
<dbReference type="Proteomes" id="UP001500604">
    <property type="component" value="Unassembled WGS sequence"/>
</dbReference>
<organism evidence="1 2">
    <name type="scientific">Kistimonas scapharcae</name>
    <dbReference type="NCBI Taxonomy" id="1036133"/>
    <lineage>
        <taxon>Bacteria</taxon>
        <taxon>Pseudomonadati</taxon>
        <taxon>Pseudomonadota</taxon>
        <taxon>Gammaproteobacteria</taxon>
        <taxon>Oceanospirillales</taxon>
        <taxon>Endozoicomonadaceae</taxon>
        <taxon>Kistimonas</taxon>
    </lineage>
</organism>
<name>A0ABP8UYN6_9GAMM</name>
<comment type="caution">
    <text evidence="1">The sequence shown here is derived from an EMBL/GenBank/DDBJ whole genome shotgun (WGS) entry which is preliminary data.</text>
</comment>
<dbReference type="Pfam" id="PF08907">
    <property type="entry name" value="DUF1853"/>
    <property type="match status" value="1"/>
</dbReference>